<dbReference type="Proteomes" id="UP001266305">
    <property type="component" value="Unassembled WGS sequence"/>
</dbReference>
<keyword evidence="1" id="KW-0175">Coiled coil</keyword>
<sequence length="219" mass="24707">MKKGLEAQLLGIVVRKERPELEEQKDSLVINIAAGKRKLKELEDEILRLLNEATGSLLDDVQLVNTLQTSKITAKEVTEQLETSETTEINIDLAREVSSMSSHQPSKMKLCHDGSRPPLSPSPRSLPCPLVTLTPPPLQAYRPCAQRASVLFFVLNDMGCIDPMYQFSLDAYISLFILSIDKSHRSTKLEDRIDYLNDYHTYAVYRSEACRCPLPVSSW</sequence>
<feature type="region of interest" description="Disordered" evidence="2">
    <location>
        <begin position="99"/>
        <end position="123"/>
    </location>
</feature>
<dbReference type="PANTHER" id="PTHR22878">
    <property type="entry name" value="DYNEIN HEAVY CHAIN 6, AXONEMAL-LIKE-RELATED"/>
    <property type="match status" value="1"/>
</dbReference>
<feature type="coiled-coil region" evidence="1">
    <location>
        <begin position="25"/>
        <end position="52"/>
    </location>
</feature>
<dbReference type="Pfam" id="PF12781">
    <property type="entry name" value="AAA_9"/>
    <property type="match status" value="1"/>
</dbReference>
<proteinExistence type="predicted"/>
<organism evidence="4 5">
    <name type="scientific">Saguinus oedipus</name>
    <name type="common">Cotton-top tamarin</name>
    <name type="synonym">Oedipomidas oedipus</name>
    <dbReference type="NCBI Taxonomy" id="9490"/>
    <lineage>
        <taxon>Eukaryota</taxon>
        <taxon>Metazoa</taxon>
        <taxon>Chordata</taxon>
        <taxon>Craniata</taxon>
        <taxon>Vertebrata</taxon>
        <taxon>Euteleostomi</taxon>
        <taxon>Mammalia</taxon>
        <taxon>Eutheria</taxon>
        <taxon>Euarchontoglires</taxon>
        <taxon>Primates</taxon>
        <taxon>Haplorrhini</taxon>
        <taxon>Platyrrhini</taxon>
        <taxon>Cebidae</taxon>
        <taxon>Callitrichinae</taxon>
        <taxon>Saguinus</taxon>
    </lineage>
</organism>
<dbReference type="Gene3D" id="1.20.920.20">
    <property type="match status" value="1"/>
</dbReference>
<evidence type="ECO:0000256" key="1">
    <source>
        <dbReference type="SAM" id="Coils"/>
    </source>
</evidence>
<evidence type="ECO:0000313" key="5">
    <source>
        <dbReference type="Proteomes" id="UP001266305"/>
    </source>
</evidence>
<evidence type="ECO:0000313" key="4">
    <source>
        <dbReference type="EMBL" id="KAK2111212.1"/>
    </source>
</evidence>
<protein>
    <submittedName>
        <fullName evidence="4">Dynein heavy chain 2, axonemal</fullName>
    </submittedName>
</protein>
<gene>
    <name evidence="4" type="primary">DNAH2_2</name>
    <name evidence="4" type="ORF">P7K49_010958</name>
</gene>
<evidence type="ECO:0000256" key="2">
    <source>
        <dbReference type="SAM" id="MobiDB-lite"/>
    </source>
</evidence>
<dbReference type="PANTHER" id="PTHR22878:SF68">
    <property type="entry name" value="DYNEIN HEAVY CHAIN 6, AXONEMAL-LIKE"/>
    <property type="match status" value="1"/>
</dbReference>
<dbReference type="Gene3D" id="1.10.8.1220">
    <property type="match status" value="1"/>
</dbReference>
<name>A0ABQ9VPA5_SAGOE</name>
<dbReference type="InterPro" id="IPR026983">
    <property type="entry name" value="DHC"/>
</dbReference>
<dbReference type="InterPro" id="IPR035706">
    <property type="entry name" value="AAA_9"/>
</dbReference>
<dbReference type="EMBL" id="JASSZA010000005">
    <property type="protein sequence ID" value="KAK2111212.1"/>
    <property type="molecule type" value="Genomic_DNA"/>
</dbReference>
<keyword evidence="5" id="KW-1185">Reference proteome</keyword>
<evidence type="ECO:0000259" key="3">
    <source>
        <dbReference type="Pfam" id="PF12781"/>
    </source>
</evidence>
<accession>A0ABQ9VPA5</accession>
<feature type="domain" description="Dynein heavy chain ATP-binding dynein motor region" evidence="3">
    <location>
        <begin position="2"/>
        <end position="77"/>
    </location>
</feature>
<comment type="caution">
    <text evidence="4">The sequence shown here is derived from an EMBL/GenBank/DDBJ whole genome shotgun (WGS) entry which is preliminary data.</text>
</comment>
<reference evidence="4 5" key="1">
    <citation type="submission" date="2023-05" db="EMBL/GenBank/DDBJ databases">
        <title>B98-5 Cell Line De Novo Hybrid Assembly: An Optical Mapping Approach.</title>
        <authorList>
            <person name="Kananen K."/>
            <person name="Auerbach J.A."/>
            <person name="Kautto E."/>
            <person name="Blachly J.S."/>
        </authorList>
    </citation>
    <scope>NUCLEOTIDE SEQUENCE [LARGE SCALE GENOMIC DNA]</scope>
    <source>
        <strain evidence="4">B95-8</strain>
        <tissue evidence="4">Cell line</tissue>
    </source>
</reference>